<dbReference type="Pfam" id="PF07103">
    <property type="entry name" value="DUF1365"/>
    <property type="match status" value="1"/>
</dbReference>
<dbReference type="OrthoDB" id="3340520at2759"/>
<evidence type="ECO:0008006" key="5">
    <source>
        <dbReference type="Google" id="ProtNLM"/>
    </source>
</evidence>
<dbReference type="InterPro" id="IPR010775">
    <property type="entry name" value="DUF1365"/>
</dbReference>
<protein>
    <recommendedName>
        <fullName evidence="5">DUF1365-domain-containing protein</fullName>
    </recommendedName>
</protein>
<dbReference type="AlphaFoldDB" id="A0A0C9UXR7"/>
<evidence type="ECO:0000313" key="4">
    <source>
        <dbReference type="Proteomes" id="UP000053820"/>
    </source>
</evidence>
<sequence length="713" mass="78811">MALAMDASISLACLYAAHWLYTHPIFLGISSTRPPSSPAPARAYILTNKVTHARLLPPESKHAFTYPTVSLLLSLDALESGSLDLPLSVCGFTVGYLFRFGSRWGTLLGLRGDGYLGGGSDDGAPNTNGKRTSVSIRRKLTRIFLDRSMIHFPSELKDAWMMTMPALCGFEGSNPLTVYFCYRESGEVGWVVLEVHNTFGDGYAYIMEIGKDEDRVPSRGSDHQWTFPRRFFVSPFNDRSGFYTVSVVLPSHPPFSFSSPSVRDSGNAAPPKPCVRVHYHLPAPSSPPPSSVSPPSDPISEPAPGPLKLLAHLTANTSHPLTPHTLLATLARTPLTLFLTLPRILYEAARLHYRRKLRVWRRMDMEVRGDFRVTPLPGSDARENGDGDAQTDGNVAGDGRDGEEIPGTLFTRPASLLERYARYRVCTFLRRRCATLDVRVKLFRGERWAGDGRVLRFGFRDGTGEEEGHSLESQTGDTQAETLTIKYTSPRLFTLLLSSPSSRITLLLRPSTSETSLSEEGDRVPVFEPTNEELFFRVFDSWSDSGSRPPESWIEQTTQRLRLHSVPRGLLSSHPPHAPHFLSSSRIHTHPGALTPLRTRLANHLFALVDLLVVLTLLAQDCLEEKIFSVLGVRPVISVWSSRTLGHEARATGAFKVTPYGCSSGVRELSAAKKMVRSVDGTALGTFNGLMMVQGRRFGSLRRRDSGDELPLG</sequence>
<proteinExistence type="predicted"/>
<feature type="region of interest" description="Disordered" evidence="1">
    <location>
        <begin position="279"/>
        <end position="306"/>
    </location>
</feature>
<reference evidence="2 4" key="1">
    <citation type="submission" date="2014-04" db="EMBL/GenBank/DDBJ databases">
        <title>Evolutionary Origins and Diversification of the Mycorrhizal Mutualists.</title>
        <authorList>
            <consortium name="DOE Joint Genome Institute"/>
            <consortium name="Mycorrhizal Genomics Consortium"/>
            <person name="Kohler A."/>
            <person name="Kuo A."/>
            <person name="Nagy L.G."/>
            <person name="Floudas D."/>
            <person name="Copeland A."/>
            <person name="Barry K.W."/>
            <person name="Cichocki N."/>
            <person name="Veneault-Fourrey C."/>
            <person name="LaButti K."/>
            <person name="Lindquist E.A."/>
            <person name="Lipzen A."/>
            <person name="Lundell T."/>
            <person name="Morin E."/>
            <person name="Murat C."/>
            <person name="Riley R."/>
            <person name="Ohm R."/>
            <person name="Sun H."/>
            <person name="Tunlid A."/>
            <person name="Henrissat B."/>
            <person name="Grigoriev I.V."/>
            <person name="Hibbett D.S."/>
            <person name="Martin F."/>
        </authorList>
    </citation>
    <scope>NUCLEOTIDE SEQUENCE [LARGE SCALE GENOMIC DNA]</scope>
    <source>
        <strain evidence="2 4">MD-312</strain>
    </source>
</reference>
<feature type="compositionally biased region" description="Pro residues" evidence="1">
    <location>
        <begin position="284"/>
        <end position="305"/>
    </location>
</feature>
<gene>
    <name evidence="3" type="ORF">HYDPIDRAFT_42422</name>
    <name evidence="2" type="ORF">HYDPIDRAFT_44758</name>
</gene>
<dbReference type="Proteomes" id="UP000053820">
    <property type="component" value="Unassembled WGS sequence"/>
</dbReference>
<evidence type="ECO:0000313" key="3">
    <source>
        <dbReference type="EMBL" id="KIJ61710.1"/>
    </source>
</evidence>
<dbReference type="PANTHER" id="PTHR33973">
    <property type="entry name" value="OS07G0153300 PROTEIN"/>
    <property type="match status" value="1"/>
</dbReference>
<evidence type="ECO:0000256" key="1">
    <source>
        <dbReference type="SAM" id="MobiDB-lite"/>
    </source>
</evidence>
<dbReference type="EMBL" id="KN840092">
    <property type="protein sequence ID" value="KIJ57829.1"/>
    <property type="molecule type" value="Genomic_DNA"/>
</dbReference>
<feature type="region of interest" description="Disordered" evidence="1">
    <location>
        <begin position="374"/>
        <end position="404"/>
    </location>
</feature>
<name>A0A0C9UXR7_9AGAM</name>
<dbReference type="PANTHER" id="PTHR33973:SF4">
    <property type="entry name" value="OS07G0153300 PROTEIN"/>
    <property type="match status" value="1"/>
</dbReference>
<accession>A0A0C9UXR7</accession>
<dbReference type="HOGENOM" id="CLU_016237_1_0_1"/>
<evidence type="ECO:0000313" key="2">
    <source>
        <dbReference type="EMBL" id="KIJ57829.1"/>
    </source>
</evidence>
<dbReference type="EMBL" id="KN839860">
    <property type="protein sequence ID" value="KIJ61710.1"/>
    <property type="molecule type" value="Genomic_DNA"/>
</dbReference>
<organism evidence="2 4">
    <name type="scientific">Hydnomerulius pinastri MD-312</name>
    <dbReference type="NCBI Taxonomy" id="994086"/>
    <lineage>
        <taxon>Eukaryota</taxon>
        <taxon>Fungi</taxon>
        <taxon>Dikarya</taxon>
        <taxon>Basidiomycota</taxon>
        <taxon>Agaricomycotina</taxon>
        <taxon>Agaricomycetes</taxon>
        <taxon>Agaricomycetidae</taxon>
        <taxon>Boletales</taxon>
        <taxon>Boletales incertae sedis</taxon>
        <taxon>Leucogyrophana</taxon>
    </lineage>
</organism>
<keyword evidence="4" id="KW-1185">Reference proteome</keyword>